<feature type="signal peptide" evidence="1">
    <location>
        <begin position="1"/>
        <end position="30"/>
    </location>
</feature>
<dbReference type="KEGG" id="psuu:Psuf_066050"/>
<dbReference type="AlphaFoldDB" id="A0A6F8YT54"/>
<dbReference type="RefSeq" id="WP_173161139.1">
    <property type="nucleotide sequence ID" value="NZ_AP022871.1"/>
</dbReference>
<evidence type="ECO:0000313" key="2">
    <source>
        <dbReference type="EMBL" id="BCB89292.1"/>
    </source>
</evidence>
<reference evidence="2 3" key="1">
    <citation type="submission" date="2020-03" db="EMBL/GenBank/DDBJ databases">
        <title>Whole genome shotgun sequence of Phytohabitans suffuscus NBRC 105367.</title>
        <authorList>
            <person name="Komaki H."/>
            <person name="Tamura T."/>
        </authorList>
    </citation>
    <scope>NUCLEOTIDE SEQUENCE [LARGE SCALE GENOMIC DNA]</scope>
    <source>
        <strain evidence="2 3">NBRC 105367</strain>
    </source>
</reference>
<sequence length="346" mass="34652">MIRTRTFQRTVVTLLSGALAAVVAATPAVASSPTLNRADAAAGWLARQMVDGDHFEATFGEFTFPDQGLTIDAIFAFAATKTADSYAGNALTWLAQPAILSGYIGDGTTESYAGATAKASLAVQVRGGNPTSFGGVNLTSRLLALRTPSGRFSDRSAFGDFSNAFSQSLAILTLERTPAGAPAPAAAFLAGSRCADGGYPITFGEPTCVSDVDATAIAVQALRAAGRYADAFAGTQWLISAQAADGSFVNAGGIPNTNSTGLAGQALRTGGRLLAAAKAAAFIRGQQVNCGGAAADRGAIAFTTGGLDPNTAPRATAQAILGLTGPSLATLSAAGSSPAAKHLACP</sequence>
<gene>
    <name evidence="2" type="ORF">Psuf_066050</name>
</gene>
<dbReference type="InterPro" id="IPR008930">
    <property type="entry name" value="Terpenoid_cyclase/PrenylTrfase"/>
</dbReference>
<organism evidence="2 3">
    <name type="scientific">Phytohabitans suffuscus</name>
    <dbReference type="NCBI Taxonomy" id="624315"/>
    <lineage>
        <taxon>Bacteria</taxon>
        <taxon>Bacillati</taxon>
        <taxon>Actinomycetota</taxon>
        <taxon>Actinomycetes</taxon>
        <taxon>Micromonosporales</taxon>
        <taxon>Micromonosporaceae</taxon>
    </lineage>
</organism>
<accession>A0A6F8YT54</accession>
<protein>
    <recommendedName>
        <fullName evidence="4">Peptidase</fullName>
    </recommendedName>
</protein>
<dbReference type="Gene3D" id="1.50.10.20">
    <property type="match status" value="2"/>
</dbReference>
<dbReference type="Proteomes" id="UP000503011">
    <property type="component" value="Chromosome"/>
</dbReference>
<evidence type="ECO:0008006" key="4">
    <source>
        <dbReference type="Google" id="ProtNLM"/>
    </source>
</evidence>
<keyword evidence="1" id="KW-0732">Signal</keyword>
<evidence type="ECO:0000256" key="1">
    <source>
        <dbReference type="SAM" id="SignalP"/>
    </source>
</evidence>
<proteinExistence type="predicted"/>
<name>A0A6F8YT54_9ACTN</name>
<reference evidence="2 3" key="2">
    <citation type="submission" date="2020-03" db="EMBL/GenBank/DDBJ databases">
        <authorList>
            <person name="Ichikawa N."/>
            <person name="Kimura A."/>
            <person name="Kitahashi Y."/>
            <person name="Uohara A."/>
        </authorList>
    </citation>
    <scope>NUCLEOTIDE SEQUENCE [LARGE SCALE GENOMIC DNA]</scope>
    <source>
        <strain evidence="2 3">NBRC 105367</strain>
    </source>
</reference>
<dbReference type="EMBL" id="AP022871">
    <property type="protein sequence ID" value="BCB89292.1"/>
    <property type="molecule type" value="Genomic_DNA"/>
</dbReference>
<feature type="chain" id="PRO_5026345856" description="Peptidase" evidence="1">
    <location>
        <begin position="31"/>
        <end position="346"/>
    </location>
</feature>
<keyword evidence="3" id="KW-1185">Reference proteome</keyword>
<dbReference type="SUPFAM" id="SSF48239">
    <property type="entry name" value="Terpenoid cyclases/Protein prenyltransferases"/>
    <property type="match status" value="1"/>
</dbReference>
<evidence type="ECO:0000313" key="3">
    <source>
        <dbReference type="Proteomes" id="UP000503011"/>
    </source>
</evidence>